<proteinExistence type="inferred from homology"/>
<dbReference type="Proteomes" id="UP000001542">
    <property type="component" value="Unassembled WGS sequence"/>
</dbReference>
<dbReference type="VEuPathDB" id="TrichDB:TVAGG3_0565740"/>
<dbReference type="PANTHER" id="PTHR12758">
    <property type="entry name" value="APOPTOSIS INHIBITOR 5-RELATED"/>
    <property type="match status" value="1"/>
</dbReference>
<feature type="compositionally biased region" description="Basic residues" evidence="3">
    <location>
        <begin position="437"/>
        <end position="465"/>
    </location>
</feature>
<evidence type="ECO:0000256" key="3">
    <source>
        <dbReference type="SAM" id="MobiDB-lite"/>
    </source>
</evidence>
<dbReference type="EMBL" id="DS113194">
    <property type="protein sequence ID" value="EAY20830.1"/>
    <property type="molecule type" value="Genomic_DNA"/>
</dbReference>
<dbReference type="AlphaFoldDB" id="A2DFA2"/>
<dbReference type="GO" id="GO:0005634">
    <property type="term" value="C:nucleus"/>
    <property type="evidence" value="ECO:0000318"/>
    <property type="project" value="GO_Central"/>
</dbReference>
<dbReference type="STRING" id="5722.A2DFA2"/>
<evidence type="ECO:0000256" key="1">
    <source>
        <dbReference type="ARBA" id="ARBA00009515"/>
    </source>
</evidence>
<feature type="compositionally biased region" description="Basic and acidic residues" evidence="3">
    <location>
        <begin position="466"/>
        <end position="482"/>
    </location>
</feature>
<dbReference type="eggNOG" id="KOG2213">
    <property type="taxonomic scope" value="Eukaryota"/>
</dbReference>
<keyword evidence="5" id="KW-1185">Reference proteome</keyword>
<dbReference type="SUPFAM" id="SSF48371">
    <property type="entry name" value="ARM repeat"/>
    <property type="match status" value="1"/>
</dbReference>
<sequence length="482" mass="54178">MPPKAKVTIPTKDEFHALNEKLQSKPVEADYKQILAGAKGDDEIKVMTARIIPQYYKEFPKSQKDALEALKTLAGDANADVQIWAVRGLKDNFVANEDDVAKVVYTVLGSENATVSDAAKKIVSDAFSNEEFAKTFTSQIKDQTPAAQAKMIAIATEKITFTEETVEQLLSVIESALNCAVEEGLILMSKNKKIIPEEKRVALVNQLLDNLDASLDSQFDEVVDSLLVTILKFGHSFGQLGRLYNIVADKVLLKFEQVPIDKKIRIVQLVADNAQNAEDAKILEQLYNNVYLKFPVEVSEDTKINFSLLEATLYAFYNLAKKFPRKASELNGILLFITGQPGENDGISEDAEKKNQFRARLNGIDTVAKSFVDHYKAKKASLEEHADIKTNTELKEERRQTKIAIRTGNNVLHFCRILKEDNYIHQKPPADVSWRAPKLKKFNKKGPKGPKGNQKNKKNFNKGGNRRNERRGGNRGDNRRRK</sequence>
<dbReference type="VEuPathDB" id="TrichDB:TVAG_436540"/>
<dbReference type="Pfam" id="PF05918">
    <property type="entry name" value="API5"/>
    <property type="match status" value="1"/>
</dbReference>
<evidence type="ECO:0000256" key="2">
    <source>
        <dbReference type="ARBA" id="ARBA00022703"/>
    </source>
</evidence>
<gene>
    <name evidence="4" type="ORF">TVAG_436540</name>
</gene>
<reference evidence="4" key="2">
    <citation type="journal article" date="2007" name="Science">
        <title>Draft genome sequence of the sexually transmitted pathogen Trichomonas vaginalis.</title>
        <authorList>
            <person name="Carlton J.M."/>
            <person name="Hirt R.P."/>
            <person name="Silva J.C."/>
            <person name="Delcher A.L."/>
            <person name="Schatz M."/>
            <person name="Zhao Q."/>
            <person name="Wortman J.R."/>
            <person name="Bidwell S.L."/>
            <person name="Alsmark U.C.M."/>
            <person name="Besteiro S."/>
            <person name="Sicheritz-Ponten T."/>
            <person name="Noel C.J."/>
            <person name="Dacks J.B."/>
            <person name="Foster P.G."/>
            <person name="Simillion C."/>
            <person name="Van de Peer Y."/>
            <person name="Miranda-Saavedra D."/>
            <person name="Barton G.J."/>
            <person name="Westrop G.D."/>
            <person name="Mueller S."/>
            <person name="Dessi D."/>
            <person name="Fiori P.L."/>
            <person name="Ren Q."/>
            <person name="Paulsen I."/>
            <person name="Zhang H."/>
            <person name="Bastida-Corcuera F.D."/>
            <person name="Simoes-Barbosa A."/>
            <person name="Brown M.T."/>
            <person name="Hayes R.D."/>
            <person name="Mukherjee M."/>
            <person name="Okumura C.Y."/>
            <person name="Schneider R."/>
            <person name="Smith A.J."/>
            <person name="Vanacova S."/>
            <person name="Villalvazo M."/>
            <person name="Haas B.J."/>
            <person name="Pertea M."/>
            <person name="Feldblyum T.V."/>
            <person name="Utterback T.R."/>
            <person name="Shu C.L."/>
            <person name="Osoegawa K."/>
            <person name="de Jong P.J."/>
            <person name="Hrdy I."/>
            <person name="Horvathova L."/>
            <person name="Zubacova Z."/>
            <person name="Dolezal P."/>
            <person name="Malik S.B."/>
            <person name="Logsdon J.M. Jr."/>
            <person name="Henze K."/>
            <person name="Gupta A."/>
            <person name="Wang C.C."/>
            <person name="Dunne R.L."/>
            <person name="Upcroft J.A."/>
            <person name="Upcroft P."/>
            <person name="White O."/>
            <person name="Salzberg S.L."/>
            <person name="Tang P."/>
            <person name="Chiu C.-H."/>
            <person name="Lee Y.-S."/>
            <person name="Embley T.M."/>
            <person name="Coombs G.H."/>
            <person name="Mottram J.C."/>
            <person name="Tachezy J."/>
            <person name="Fraser-Liggett C.M."/>
            <person name="Johnson P.J."/>
        </authorList>
    </citation>
    <scope>NUCLEOTIDE SEQUENCE [LARGE SCALE GENOMIC DNA]</scope>
    <source>
        <strain evidence="4">G3</strain>
    </source>
</reference>
<reference evidence="4" key="1">
    <citation type="submission" date="2006-10" db="EMBL/GenBank/DDBJ databases">
        <authorList>
            <person name="Amadeo P."/>
            <person name="Zhao Q."/>
            <person name="Wortman J."/>
            <person name="Fraser-Liggett C."/>
            <person name="Carlton J."/>
        </authorList>
    </citation>
    <scope>NUCLEOTIDE SEQUENCE</scope>
    <source>
        <strain evidence="4">G3</strain>
    </source>
</reference>
<dbReference type="InParanoid" id="A2DFA2"/>
<name>A2DFA2_TRIV3</name>
<dbReference type="OrthoDB" id="19224at2759"/>
<keyword evidence="2" id="KW-0053">Apoptosis</keyword>
<dbReference type="GO" id="GO:0003723">
    <property type="term" value="F:RNA binding"/>
    <property type="evidence" value="ECO:0000318"/>
    <property type="project" value="GO_Central"/>
</dbReference>
<dbReference type="SMR" id="A2DFA2"/>
<feature type="region of interest" description="Disordered" evidence="3">
    <location>
        <begin position="429"/>
        <end position="482"/>
    </location>
</feature>
<protein>
    <submittedName>
        <fullName evidence="4">Uncharacterized protein</fullName>
    </submittedName>
</protein>
<accession>A2DFA2</accession>
<evidence type="ECO:0000313" key="5">
    <source>
        <dbReference type="Proteomes" id="UP000001542"/>
    </source>
</evidence>
<dbReference type="RefSeq" id="XP_001581816.1">
    <property type="nucleotide sequence ID" value="XM_001581766.1"/>
</dbReference>
<dbReference type="InterPro" id="IPR008383">
    <property type="entry name" value="API5"/>
</dbReference>
<dbReference type="KEGG" id="tva:5466362"/>
<dbReference type="PANTHER" id="PTHR12758:SF19">
    <property type="entry name" value="APOPTOSIS INHIBITOR 5"/>
    <property type="match status" value="1"/>
</dbReference>
<comment type="similarity">
    <text evidence="1">Belongs to the API5 family.</text>
</comment>
<organism evidence="4 5">
    <name type="scientific">Trichomonas vaginalis (strain ATCC PRA-98 / G3)</name>
    <dbReference type="NCBI Taxonomy" id="412133"/>
    <lineage>
        <taxon>Eukaryota</taxon>
        <taxon>Metamonada</taxon>
        <taxon>Parabasalia</taxon>
        <taxon>Trichomonadida</taxon>
        <taxon>Trichomonadidae</taxon>
        <taxon>Trichomonas</taxon>
    </lineage>
</organism>
<dbReference type="InterPro" id="IPR016024">
    <property type="entry name" value="ARM-type_fold"/>
</dbReference>
<evidence type="ECO:0000313" key="4">
    <source>
        <dbReference type="EMBL" id="EAY20830.1"/>
    </source>
</evidence>